<feature type="compositionally biased region" description="Gly residues" evidence="1">
    <location>
        <begin position="602"/>
        <end position="618"/>
    </location>
</feature>
<protein>
    <submittedName>
        <fullName evidence="2">Uncharacterized protein</fullName>
    </submittedName>
</protein>
<feature type="compositionally biased region" description="Low complexity" evidence="1">
    <location>
        <begin position="316"/>
        <end position="334"/>
    </location>
</feature>
<reference evidence="2" key="1">
    <citation type="submission" date="2020-04" db="EMBL/GenBank/DDBJ databases">
        <title>Analysis of mating type loci in Filobasidium floriforme.</title>
        <authorList>
            <person name="Nowrousian M."/>
        </authorList>
    </citation>
    <scope>NUCLEOTIDE SEQUENCE</scope>
    <source>
        <strain evidence="2">CBS 6242</strain>
    </source>
</reference>
<name>A0A8K0JS57_9TREE</name>
<dbReference type="EMBL" id="JABELV010000001">
    <property type="protein sequence ID" value="KAG7580088.1"/>
    <property type="molecule type" value="Genomic_DNA"/>
</dbReference>
<keyword evidence="3" id="KW-1185">Reference proteome</keyword>
<dbReference type="AlphaFoldDB" id="A0A8K0JS57"/>
<sequence length="677" mass="70908">MTSLLGVNTSSFGLRRPSNSDPPSSPYAPASPVSSSRSTFPSSGNNNPIGGSSLLFPVNPAFTDSSPAGGILLNKRRPSDTPEYVVDPNQAQAQAQGQAYSPKLDGSSIPVDGLPAGHGYPGSPSPVAFKVTNLPMSPALSSDGKTMTYETGYQRSSSPESVSAGLPSAVTATTGTPIRPSHGRMPSPTKIRFAPLPTPNRKRSLSTGRNIVTKAKLEPDGTRTLQRFSKQDGNDPWVSDDDRAGPRNGEGDNGISSSAVEDEDEDDDDDDEDDRKKPSSSLTSSSWMTMGMGKKRTGSITSSSYTYTKKLLKPFSGSDSNAANSSSADTGDSSLTFGMPLRKTISTGGLMGSSPFRSSHEQERRRSFLSTGSSKDKENKRHLRNGSTSETPDFSSLSSSLGYKAQTDFAPSAADMPKSDRRPVKMLNGRVYGAKKGQAGSAGSLKAQDPEFSEWGGLMGAKGGGMGSNAPSATTATRSDAPPERRSGFLDDEDDGSGMGWVKRRREQKERERRASELATPDKGLSEGDVVVGSVPALKVTPPHWPESFSPGGESERSLGGGAPEFISTRPSEATIIEESSVPGTPHEEGTGAVAIKVPRGVAGGSGLGPALVGGGERGSAIEDDSGSEDSEGEEDDDNDFESDDEDEVELDMEGLGANSRSTSSAAGVEVMIRHKD</sequence>
<feature type="compositionally biased region" description="Basic and acidic residues" evidence="1">
    <location>
        <begin position="507"/>
        <end position="516"/>
    </location>
</feature>
<feature type="compositionally biased region" description="Polar residues" evidence="1">
    <location>
        <begin position="385"/>
        <end position="401"/>
    </location>
</feature>
<feature type="compositionally biased region" description="Polar residues" evidence="1">
    <location>
        <begin position="139"/>
        <end position="161"/>
    </location>
</feature>
<accession>A0A8K0JS57</accession>
<feature type="compositionally biased region" description="Low complexity" evidence="1">
    <location>
        <begin position="90"/>
        <end position="99"/>
    </location>
</feature>
<feature type="compositionally biased region" description="Low complexity" evidence="1">
    <location>
        <begin position="434"/>
        <end position="447"/>
    </location>
</feature>
<organism evidence="2 3">
    <name type="scientific">Filobasidium floriforme</name>
    <dbReference type="NCBI Taxonomy" id="5210"/>
    <lineage>
        <taxon>Eukaryota</taxon>
        <taxon>Fungi</taxon>
        <taxon>Dikarya</taxon>
        <taxon>Basidiomycota</taxon>
        <taxon>Agaricomycotina</taxon>
        <taxon>Tremellomycetes</taxon>
        <taxon>Filobasidiales</taxon>
        <taxon>Filobasidiaceae</taxon>
        <taxon>Filobasidium</taxon>
    </lineage>
</organism>
<dbReference type="Proteomes" id="UP000812966">
    <property type="component" value="Unassembled WGS sequence"/>
</dbReference>
<feature type="compositionally biased region" description="Gly residues" evidence="1">
    <location>
        <begin position="457"/>
        <end position="467"/>
    </location>
</feature>
<evidence type="ECO:0000256" key="1">
    <source>
        <dbReference type="SAM" id="MobiDB-lite"/>
    </source>
</evidence>
<feature type="compositionally biased region" description="Polar residues" evidence="1">
    <location>
        <begin position="1"/>
        <end position="12"/>
    </location>
</feature>
<feature type="compositionally biased region" description="Acidic residues" evidence="1">
    <location>
        <begin position="622"/>
        <end position="653"/>
    </location>
</feature>
<feature type="region of interest" description="Disordered" evidence="1">
    <location>
        <begin position="1"/>
        <end position="126"/>
    </location>
</feature>
<proteinExistence type="predicted"/>
<feature type="region of interest" description="Disordered" evidence="1">
    <location>
        <begin position="138"/>
        <end position="677"/>
    </location>
</feature>
<feature type="compositionally biased region" description="Low complexity" evidence="1">
    <location>
        <begin position="17"/>
        <end position="53"/>
    </location>
</feature>
<feature type="compositionally biased region" description="Polar residues" evidence="1">
    <location>
        <begin position="469"/>
        <end position="478"/>
    </location>
</feature>
<evidence type="ECO:0000313" key="2">
    <source>
        <dbReference type="EMBL" id="KAG7580088.1"/>
    </source>
</evidence>
<feature type="compositionally biased region" description="Acidic residues" evidence="1">
    <location>
        <begin position="260"/>
        <end position="273"/>
    </location>
</feature>
<evidence type="ECO:0000313" key="3">
    <source>
        <dbReference type="Proteomes" id="UP000812966"/>
    </source>
</evidence>
<comment type="caution">
    <text evidence="2">The sequence shown here is derived from an EMBL/GenBank/DDBJ whole genome shotgun (WGS) entry which is preliminary data.</text>
</comment>
<gene>
    <name evidence="2" type="ORF">FFLO_00059</name>
</gene>